<reference evidence="9 10" key="1">
    <citation type="submission" date="2021-06" db="EMBL/GenBank/DDBJ databases">
        <authorList>
            <person name="Sun Q."/>
            <person name="Li D."/>
        </authorList>
    </citation>
    <scope>NUCLEOTIDE SEQUENCE [LARGE SCALE GENOMIC DNA]</scope>
    <source>
        <strain evidence="9 10">MSJ-11</strain>
    </source>
</reference>
<dbReference type="NCBIfam" id="NF037994">
    <property type="entry name" value="DcuC_1"/>
    <property type="match status" value="1"/>
</dbReference>
<feature type="transmembrane region" description="Helical" evidence="8">
    <location>
        <begin position="196"/>
        <end position="215"/>
    </location>
</feature>
<dbReference type="PANTHER" id="PTHR42002">
    <property type="entry name" value="ANAEROBIC C4-DICARBOXYLATE TRANSPORTER DCUC-RELATED"/>
    <property type="match status" value="1"/>
</dbReference>
<dbReference type="Pfam" id="PF03606">
    <property type="entry name" value="DcuC"/>
    <property type="match status" value="1"/>
</dbReference>
<feature type="transmembrane region" description="Helical" evidence="8">
    <location>
        <begin position="433"/>
        <end position="451"/>
    </location>
</feature>
<evidence type="ECO:0000256" key="5">
    <source>
        <dbReference type="ARBA" id="ARBA00022692"/>
    </source>
</evidence>
<keyword evidence="5 8" id="KW-0812">Transmembrane</keyword>
<keyword evidence="6 8" id="KW-1133">Transmembrane helix</keyword>
<evidence type="ECO:0000256" key="2">
    <source>
        <dbReference type="ARBA" id="ARBA00005275"/>
    </source>
</evidence>
<sequence length="452" mass="48246">MLKVLAALLVTLLIGYLIFKSYKTQTVLFLGGILLMSLSIIFKTGEIMPQKSSTGFVWFDMFEYIRSTFSSNNAGIGLSIMAVGGFAKYMSSIGASEALVKIAIKPLRKLNAPYLVLALGYAVGQFLNIFIPSATGLGILLMVTMYPILVSLGVSPLAATAMIGTSACLDLGPASGNSILAADTAKLNVSLYFIKYQIPVAIAVVITISILHYFVQKWFDKKSGHIVVQSEMAASKEGEKVPKIYAILPLIPLIILLIFSQFLISTIKLDVVTAMLMSTALSMIFELIRYKDVKKVFASIQVFFDEMGVQFAKVVSLIVAGQTFAHGLKTIGAIDVIISSAQSSGFGTNVMVVIMVLIITVCAIIMGSGNAPFFAFASLAPEVALKAGIPSVIMLMPMQLAAGIARSMSPITSVIVGVSGISEVSPFEVAKRTLIPMLGALIVTVISTFILF</sequence>
<evidence type="ECO:0000256" key="1">
    <source>
        <dbReference type="ARBA" id="ARBA00004651"/>
    </source>
</evidence>
<evidence type="ECO:0000256" key="4">
    <source>
        <dbReference type="ARBA" id="ARBA00022475"/>
    </source>
</evidence>
<keyword evidence="7 8" id="KW-0472">Membrane</keyword>
<accession>A0ABS6EF09</accession>
<dbReference type="InterPro" id="IPR018385">
    <property type="entry name" value="C4_dicarb_anaerob_car-like"/>
</dbReference>
<protein>
    <submittedName>
        <fullName evidence="9">C4-dicarboxylate transporter DcuC</fullName>
    </submittedName>
</protein>
<organism evidence="9 10">
    <name type="scientific">Clostridium mobile</name>
    <dbReference type="NCBI Taxonomy" id="2841512"/>
    <lineage>
        <taxon>Bacteria</taxon>
        <taxon>Bacillati</taxon>
        <taxon>Bacillota</taxon>
        <taxon>Clostridia</taxon>
        <taxon>Eubacteriales</taxon>
        <taxon>Clostridiaceae</taxon>
        <taxon>Clostridium</taxon>
    </lineage>
</organism>
<feature type="transmembrane region" description="Helical" evidence="8">
    <location>
        <begin position="408"/>
        <end position="427"/>
    </location>
</feature>
<dbReference type="NCBIfam" id="TIGR00771">
    <property type="entry name" value="DcuC"/>
    <property type="match status" value="1"/>
</dbReference>
<feature type="transmembrane region" description="Helical" evidence="8">
    <location>
        <begin position="373"/>
        <end position="396"/>
    </location>
</feature>
<feature type="transmembrane region" description="Helical" evidence="8">
    <location>
        <begin position="69"/>
        <end position="91"/>
    </location>
</feature>
<evidence type="ECO:0000256" key="6">
    <source>
        <dbReference type="ARBA" id="ARBA00022989"/>
    </source>
</evidence>
<comment type="caution">
    <text evidence="9">The sequence shown here is derived from an EMBL/GenBank/DDBJ whole genome shotgun (WGS) entry which is preliminary data.</text>
</comment>
<evidence type="ECO:0000313" key="10">
    <source>
        <dbReference type="Proteomes" id="UP000726170"/>
    </source>
</evidence>
<keyword evidence="4" id="KW-1003">Cell membrane</keyword>
<gene>
    <name evidence="9" type="primary">dcuC</name>
    <name evidence="9" type="ORF">KQI86_05585</name>
</gene>
<evidence type="ECO:0000256" key="8">
    <source>
        <dbReference type="SAM" id="Phobius"/>
    </source>
</evidence>
<feature type="transmembrane region" description="Helical" evidence="8">
    <location>
        <begin position="138"/>
        <end position="163"/>
    </location>
</feature>
<feature type="transmembrane region" description="Helical" evidence="8">
    <location>
        <begin position="346"/>
        <end position="367"/>
    </location>
</feature>
<evidence type="ECO:0000313" key="9">
    <source>
        <dbReference type="EMBL" id="MBU5483795.1"/>
    </source>
</evidence>
<feature type="transmembrane region" description="Helical" evidence="8">
    <location>
        <begin position="29"/>
        <end position="48"/>
    </location>
</feature>
<feature type="transmembrane region" description="Helical" evidence="8">
    <location>
        <begin position="244"/>
        <end position="265"/>
    </location>
</feature>
<dbReference type="InterPro" id="IPR004669">
    <property type="entry name" value="C4_dicarb_anaerob_car"/>
</dbReference>
<evidence type="ECO:0000256" key="3">
    <source>
        <dbReference type="ARBA" id="ARBA00022448"/>
    </source>
</evidence>
<keyword evidence="10" id="KW-1185">Reference proteome</keyword>
<comment type="similarity">
    <text evidence="2">Belongs to the DcuC/DcuD transporter (TC 2.A.61) family.</text>
</comment>
<name>A0ABS6EF09_9CLOT</name>
<feature type="transmembrane region" description="Helical" evidence="8">
    <location>
        <begin position="111"/>
        <end position="131"/>
    </location>
</feature>
<comment type="subcellular location">
    <subcellularLocation>
        <location evidence="1">Cell membrane</location>
        <topology evidence="1">Multi-pass membrane protein</topology>
    </subcellularLocation>
</comment>
<evidence type="ECO:0000256" key="7">
    <source>
        <dbReference type="ARBA" id="ARBA00023136"/>
    </source>
</evidence>
<dbReference type="RefSeq" id="WP_216438152.1">
    <property type="nucleotide sequence ID" value="NZ_JAHLQF010000001.1"/>
</dbReference>
<dbReference type="PANTHER" id="PTHR42002:SF2">
    <property type="entry name" value="ANAEROBIC C4-DICARBOXYLATE TRANSPORTER DCUC-RELATED"/>
    <property type="match status" value="1"/>
</dbReference>
<proteinExistence type="inferred from homology"/>
<dbReference type="Proteomes" id="UP000726170">
    <property type="component" value="Unassembled WGS sequence"/>
</dbReference>
<keyword evidence="3" id="KW-0813">Transport</keyword>
<dbReference type="EMBL" id="JAHLQF010000001">
    <property type="protein sequence ID" value="MBU5483795.1"/>
    <property type="molecule type" value="Genomic_DNA"/>
</dbReference>